<proteinExistence type="predicted"/>
<reference evidence="1" key="1">
    <citation type="submission" date="2019-07" db="EMBL/GenBank/DDBJ databases">
        <title>Biological characteristics of mucoid Acinetobacter baumannii from a general hospital in China.</title>
        <authorList>
            <person name="Hua X."/>
            <person name="Yu Y."/>
        </authorList>
    </citation>
    <scope>NUCLEOTIDE SEQUENCE [LARGE SCALE GENOMIC DNA]</scope>
    <source>
        <strain evidence="1">N41</strain>
    </source>
</reference>
<dbReference type="RefSeq" id="WP_004716559.1">
    <property type="nucleotide sequence ID" value="NZ_JAESHO010000001.1"/>
</dbReference>
<accession>A0ABD5DCG7</accession>
<dbReference type="EMBL" id="VMBB01000021">
    <property type="protein sequence ID" value="MDR8261606.1"/>
    <property type="molecule type" value="Genomic_DNA"/>
</dbReference>
<sequence>MADYAEVYVYVHPSHEAKAAELLDVPNWCIDRSEDMTLTELTLSSVRYADIDEESEALMKEGIPHVWFWYETGDIEAGRGYCIFNEDYTVNRFVYSDVEGCQYIQCHTILNAIDKGATPEDIKQLIFDYLAKRTQPPIDEEQVRRGKVYKLKQVVTA</sequence>
<comment type="caution">
    <text evidence="1">The sequence shown here is derived from an EMBL/GenBank/DDBJ whole genome shotgun (WGS) entry which is preliminary data.</text>
</comment>
<organism evidence="1">
    <name type="scientific">Acinetobacter baumannii</name>
    <dbReference type="NCBI Taxonomy" id="470"/>
    <lineage>
        <taxon>Bacteria</taxon>
        <taxon>Pseudomonadati</taxon>
        <taxon>Pseudomonadota</taxon>
        <taxon>Gammaproteobacteria</taxon>
        <taxon>Moraxellales</taxon>
        <taxon>Moraxellaceae</taxon>
        <taxon>Acinetobacter</taxon>
        <taxon>Acinetobacter calcoaceticus/baumannii complex</taxon>
    </lineage>
</organism>
<dbReference type="AlphaFoldDB" id="A0ABD5DCG7"/>
<name>A0ABD5DCG7_ACIBA</name>
<gene>
    <name evidence="1" type="ORF">FPK87_14205</name>
</gene>
<evidence type="ECO:0000313" key="1">
    <source>
        <dbReference type="EMBL" id="MDR8261606.1"/>
    </source>
</evidence>
<protein>
    <submittedName>
        <fullName evidence="1">Uncharacterized protein</fullName>
    </submittedName>
</protein>